<dbReference type="AlphaFoldDB" id="A0A327KTI1"/>
<reference evidence="10 11" key="1">
    <citation type="submission" date="2017-07" db="EMBL/GenBank/DDBJ databases">
        <title>Draft Genome Sequences of Select Purple Nonsulfur Bacteria.</title>
        <authorList>
            <person name="Lasarre B."/>
            <person name="Mckinlay J.B."/>
        </authorList>
    </citation>
    <scope>NUCLEOTIDE SEQUENCE [LARGE SCALE GENOMIC DNA]</scope>
    <source>
        <strain evidence="10 11">DSM 5909</strain>
    </source>
</reference>
<dbReference type="GO" id="GO:0005886">
    <property type="term" value="C:plasma membrane"/>
    <property type="evidence" value="ECO:0007669"/>
    <property type="project" value="UniProtKB-SubCell"/>
</dbReference>
<feature type="transmembrane region" description="Helical" evidence="8">
    <location>
        <begin position="516"/>
        <end position="535"/>
    </location>
</feature>
<keyword evidence="4" id="KW-1003">Cell membrane</keyword>
<dbReference type="PANTHER" id="PTHR30252:SF3">
    <property type="entry name" value="PYRUVATE_PROTON SYMPORTER BTST"/>
    <property type="match status" value="1"/>
</dbReference>
<evidence type="ECO:0000256" key="8">
    <source>
        <dbReference type="SAM" id="Phobius"/>
    </source>
</evidence>
<feature type="transmembrane region" description="Helical" evidence="8">
    <location>
        <begin position="164"/>
        <end position="189"/>
    </location>
</feature>
<feature type="transmembrane region" description="Helical" evidence="8">
    <location>
        <begin position="262"/>
        <end position="283"/>
    </location>
</feature>
<feature type="transmembrane region" description="Helical" evidence="8">
    <location>
        <begin position="12"/>
        <end position="32"/>
    </location>
</feature>
<dbReference type="PANTHER" id="PTHR30252">
    <property type="entry name" value="INNER MEMBRANE PEPTIDE TRANSPORTER"/>
    <property type="match status" value="1"/>
</dbReference>
<proteinExistence type="inferred from homology"/>
<feature type="transmembrane region" description="Helical" evidence="8">
    <location>
        <begin position="368"/>
        <end position="391"/>
    </location>
</feature>
<evidence type="ECO:0000256" key="6">
    <source>
        <dbReference type="ARBA" id="ARBA00022989"/>
    </source>
</evidence>
<keyword evidence="6 8" id="KW-1133">Transmembrane helix</keyword>
<evidence type="ECO:0000313" key="10">
    <source>
        <dbReference type="EMBL" id="RAI41336.1"/>
    </source>
</evidence>
<gene>
    <name evidence="10" type="ORF">CH341_21875</name>
</gene>
<dbReference type="EMBL" id="NPEX01000193">
    <property type="protein sequence ID" value="RAI41336.1"/>
    <property type="molecule type" value="Genomic_DNA"/>
</dbReference>
<keyword evidence="11" id="KW-1185">Reference proteome</keyword>
<dbReference type="GO" id="GO:0009267">
    <property type="term" value="P:cellular response to starvation"/>
    <property type="evidence" value="ECO:0007669"/>
    <property type="project" value="InterPro"/>
</dbReference>
<dbReference type="InterPro" id="IPR051605">
    <property type="entry name" value="CstA"/>
</dbReference>
<feature type="transmembrane region" description="Helical" evidence="8">
    <location>
        <begin position="99"/>
        <end position="119"/>
    </location>
</feature>
<evidence type="ECO:0000256" key="5">
    <source>
        <dbReference type="ARBA" id="ARBA00022692"/>
    </source>
</evidence>
<feature type="transmembrane region" description="Helical" evidence="8">
    <location>
        <begin position="471"/>
        <end position="495"/>
    </location>
</feature>
<accession>A0A327KTI1</accession>
<dbReference type="RefSeq" id="WP_111421119.1">
    <property type="nucleotide sequence ID" value="NZ_NPEX01000193.1"/>
</dbReference>
<evidence type="ECO:0000256" key="7">
    <source>
        <dbReference type="ARBA" id="ARBA00023136"/>
    </source>
</evidence>
<feature type="transmembrane region" description="Helical" evidence="8">
    <location>
        <begin position="38"/>
        <end position="58"/>
    </location>
</feature>
<evidence type="ECO:0000259" key="9">
    <source>
        <dbReference type="Pfam" id="PF02554"/>
    </source>
</evidence>
<comment type="similarity">
    <text evidence="2">Belongs to the peptide transporter carbon starvation (CstA) (TC 2.A.114) family.</text>
</comment>
<keyword evidence="3" id="KW-0813">Transport</keyword>
<feature type="transmembrane region" description="Helical" evidence="8">
    <location>
        <begin position="547"/>
        <end position="572"/>
    </location>
</feature>
<evidence type="ECO:0000313" key="11">
    <source>
        <dbReference type="Proteomes" id="UP000249130"/>
    </source>
</evidence>
<name>A0A327KTI1_9BRAD</name>
<dbReference type="InterPro" id="IPR003706">
    <property type="entry name" value="CstA_N"/>
</dbReference>
<feature type="transmembrane region" description="Helical" evidence="8">
    <location>
        <begin position="579"/>
        <end position="599"/>
    </location>
</feature>
<comment type="caution">
    <text evidence="10">The sequence shown here is derived from an EMBL/GenBank/DDBJ whole genome shotgun (WGS) entry which is preliminary data.</text>
</comment>
<sequence length="694" mass="73425">MTALARSNPKGHWALWALIVLAGTISLGVVALNRGETLNAAWLVVAAVCVYLVAYRFYGLFIAEKVLSVDPARATPAQRHNDGLDYVPTNKYVLFGHHFAAIAGAGPLVGPVLAAQMGYLPGTLWILAGVVFAGAVQDMIVLFMSTRRDGRSLGDMIRAEMGPVAGGIALVGVLLIMIILLAVLALVVVKALAGSPWGTFAVVATIPIAMLMGVYARFIRPGKIGEMSAIGFVLLMSALVYGKTVAETPELAVLFNWKGETLALAIIGYGFIASVLPVWLLLAPRDYLSTFLKIGTICLLAIGIMIVQPDLKMPAVTKFIDGTGPVWSGSLFPFLFITIACGAVSGFHSLIASGTTPKMIENEDQIRLIGYGGMLMESFVAIMALIAATVIEPGVYFAMNSPAGLIGTTVQQASQVVSGWGFVVSPEMLAEMAKDVGESTVLSRAGGAPTLAVGMAHILSGLFGGKALMGVWYHFAILFEALFILTTVDAGTRVARFMIQDMIGSVIPAFKNTESWANNLIGSALSVICWGYFLYQGVIDPLGGINTLWPLFGISNQMLAGIALTLCTVVLFKMKRQAYAWVTLLPTSWLLACTLTAGMQKLVHPSPRIGFIAHAQVFGDALAQGKILAPAKTLEEMSRVVFNDYVDAALSAAFIAVVLAMVFYGVVNIWKALGTTRVTTAEVGAPAGSGVAHA</sequence>
<feature type="transmembrane region" description="Helical" evidence="8">
    <location>
        <begin position="224"/>
        <end position="242"/>
    </location>
</feature>
<evidence type="ECO:0000256" key="2">
    <source>
        <dbReference type="ARBA" id="ARBA00007755"/>
    </source>
</evidence>
<dbReference type="Pfam" id="PF02554">
    <property type="entry name" value="CstA"/>
    <property type="match status" value="1"/>
</dbReference>
<organism evidence="10 11">
    <name type="scientific">Rhodoplanes roseus</name>
    <dbReference type="NCBI Taxonomy" id="29409"/>
    <lineage>
        <taxon>Bacteria</taxon>
        <taxon>Pseudomonadati</taxon>
        <taxon>Pseudomonadota</taxon>
        <taxon>Alphaproteobacteria</taxon>
        <taxon>Hyphomicrobiales</taxon>
        <taxon>Nitrobacteraceae</taxon>
        <taxon>Rhodoplanes</taxon>
    </lineage>
</organism>
<comment type="subcellular location">
    <subcellularLocation>
        <location evidence="1">Cell membrane</location>
        <topology evidence="1">Multi-pass membrane protein</topology>
    </subcellularLocation>
</comment>
<dbReference type="Proteomes" id="UP000249130">
    <property type="component" value="Unassembled WGS sequence"/>
</dbReference>
<dbReference type="OrthoDB" id="9761224at2"/>
<feature type="transmembrane region" description="Helical" evidence="8">
    <location>
        <begin position="290"/>
        <end position="307"/>
    </location>
</feature>
<feature type="transmembrane region" description="Helical" evidence="8">
    <location>
        <begin position="327"/>
        <end position="347"/>
    </location>
</feature>
<feature type="domain" description="CstA N-terminal" evidence="9">
    <location>
        <begin position="39"/>
        <end position="597"/>
    </location>
</feature>
<keyword evidence="5 8" id="KW-0812">Transmembrane</keyword>
<feature type="transmembrane region" description="Helical" evidence="8">
    <location>
        <begin position="125"/>
        <end position="144"/>
    </location>
</feature>
<evidence type="ECO:0000256" key="4">
    <source>
        <dbReference type="ARBA" id="ARBA00022475"/>
    </source>
</evidence>
<evidence type="ECO:0000256" key="3">
    <source>
        <dbReference type="ARBA" id="ARBA00022448"/>
    </source>
</evidence>
<keyword evidence="7 8" id="KW-0472">Membrane</keyword>
<protein>
    <submittedName>
        <fullName evidence="10">Carbon starvation protein A</fullName>
    </submittedName>
</protein>
<evidence type="ECO:0000256" key="1">
    <source>
        <dbReference type="ARBA" id="ARBA00004651"/>
    </source>
</evidence>
<feature type="transmembrane region" description="Helical" evidence="8">
    <location>
        <begin position="648"/>
        <end position="667"/>
    </location>
</feature>
<feature type="transmembrane region" description="Helical" evidence="8">
    <location>
        <begin position="195"/>
        <end position="215"/>
    </location>
</feature>